<dbReference type="Pfam" id="PF01738">
    <property type="entry name" value="DLH"/>
    <property type="match status" value="1"/>
</dbReference>
<comment type="caution">
    <text evidence="5">The sequence shown here is derived from an EMBL/GenBank/DDBJ whole genome shotgun (WGS) entry which is preliminary data.</text>
</comment>
<accession>A0A2N7CHM7</accession>
<dbReference type="InterPro" id="IPR057802">
    <property type="entry name" value="YqhI_dom"/>
</dbReference>
<dbReference type="Proteomes" id="UP001177883">
    <property type="component" value="Unassembled WGS sequence"/>
</dbReference>
<reference evidence="5" key="3">
    <citation type="journal article" date="2018" name="Nature">
        <title>A major lineage of non-tailed dsDNA viruses as unrecognized killers of marine bacteria.</title>
        <authorList>
            <person name="Kauffman K.M."/>
            <person name="Hussain F.A."/>
            <person name="Yang J."/>
            <person name="Arevalo P."/>
            <person name="Brown J.M."/>
            <person name="Chang W.K."/>
            <person name="VanInsberghe D."/>
            <person name="Elsherbini J."/>
            <person name="Sharma R.S."/>
            <person name="Cutler M.B."/>
            <person name="Kelly L."/>
            <person name="Polz M.F."/>
        </authorList>
    </citation>
    <scope>NUCLEOTIDE SEQUENCE</scope>
    <source>
        <strain evidence="5">10N.286.54.F3</strain>
    </source>
</reference>
<dbReference type="EMBL" id="JAUYVK010000003">
    <property type="protein sequence ID" value="MDP2488748.1"/>
    <property type="molecule type" value="Genomic_DNA"/>
</dbReference>
<dbReference type="PANTHER" id="PTHR46623">
    <property type="entry name" value="CARBOXYMETHYLENEBUTENOLIDASE-RELATED"/>
    <property type="match status" value="1"/>
</dbReference>
<evidence type="ECO:0000313" key="5">
    <source>
        <dbReference type="EMBL" id="PMF26301.1"/>
    </source>
</evidence>
<organism evidence="5 6">
    <name type="scientific">Vibrio splendidus</name>
    <dbReference type="NCBI Taxonomy" id="29497"/>
    <lineage>
        <taxon>Bacteria</taxon>
        <taxon>Pseudomonadati</taxon>
        <taxon>Pseudomonadota</taxon>
        <taxon>Gammaproteobacteria</taxon>
        <taxon>Vibrionales</taxon>
        <taxon>Vibrionaceae</taxon>
        <taxon>Vibrio</taxon>
    </lineage>
</organism>
<keyword evidence="1" id="KW-1133">Transmembrane helix</keyword>
<keyword evidence="1" id="KW-0472">Membrane</keyword>
<dbReference type="EC" id="3.1.-.-" evidence="4"/>
<dbReference type="InterPro" id="IPR002925">
    <property type="entry name" value="Dienelactn_hydro"/>
</dbReference>
<dbReference type="GO" id="GO:0016787">
    <property type="term" value="F:hydrolase activity"/>
    <property type="evidence" value="ECO:0007669"/>
    <property type="project" value="UniProtKB-KW"/>
</dbReference>
<dbReference type="AlphaFoldDB" id="A0A2N7CHM7"/>
<feature type="domain" description="Dienelactone hydrolase" evidence="2">
    <location>
        <begin position="92"/>
        <end position="300"/>
    </location>
</feature>
<evidence type="ECO:0000259" key="2">
    <source>
        <dbReference type="Pfam" id="PF01738"/>
    </source>
</evidence>
<dbReference type="Pfam" id="PF23678">
    <property type="entry name" value="YqhI"/>
    <property type="match status" value="1"/>
</dbReference>
<dbReference type="RefSeq" id="WP_017095183.1">
    <property type="nucleotide sequence ID" value="NZ_JAUYVK010000003.1"/>
</dbReference>
<evidence type="ECO:0000259" key="3">
    <source>
        <dbReference type="Pfam" id="PF23678"/>
    </source>
</evidence>
<evidence type="ECO:0000313" key="4">
    <source>
        <dbReference type="EMBL" id="MDP2488748.1"/>
    </source>
</evidence>
<keyword evidence="1" id="KW-0812">Transmembrane</keyword>
<sequence>MNQSTESQSDPTRSIPQEAFDWYDEYAHGLIDRREFMARLSGLAVLGLTMTTLTSALIPNYAQAEQVSFNDPSIKATYEKFPSPKGHGEGYGYLVVPKELEGNAPVVLVIHENRGLNPYVKDVARRLAAAGFIAFAPDALYSLGGYPGNDDEGRAMQKSLSREKIEEDFIAAANFLKSHEKSNGKLGAVGFCFGGYIVNMLAAVMPEQLDAGVPFYGTPAAPDLRKNVKGPLLIQFAGIDKRVNATWPDYEAELKENQADYTAYIYDGVNHGFHNDSTGRYAEEEAELAWKRTLEFFNQKLS</sequence>
<dbReference type="PROSITE" id="PS51318">
    <property type="entry name" value="TAT"/>
    <property type="match status" value="1"/>
</dbReference>
<reference evidence="6" key="1">
    <citation type="submission" date="2016-07" db="EMBL/GenBank/DDBJ databases">
        <title>Nontailed viruses are major unrecognized killers of bacteria in the ocean.</title>
        <authorList>
            <person name="Kauffman K."/>
            <person name="Hussain F."/>
            <person name="Yang J."/>
            <person name="Arevalo P."/>
            <person name="Brown J."/>
            <person name="Cutler M."/>
            <person name="Kelly L."/>
            <person name="Polz M.F."/>
        </authorList>
    </citation>
    <scope>NUCLEOTIDE SEQUENCE [LARGE SCALE GENOMIC DNA]</scope>
    <source>
        <strain evidence="6">10N.286.54.F3</strain>
    </source>
</reference>
<keyword evidence="5" id="KW-0378">Hydrolase</keyword>
<feature type="domain" description="YqhI" evidence="3">
    <location>
        <begin position="13"/>
        <end position="41"/>
    </location>
</feature>
<gene>
    <name evidence="5" type="ORF">BCV19_25375</name>
    <name evidence="4" type="ORF">Q8W38_05355</name>
</gene>
<dbReference type="InterPro" id="IPR006311">
    <property type="entry name" value="TAT_signal"/>
</dbReference>
<feature type="transmembrane region" description="Helical" evidence="1">
    <location>
        <begin position="40"/>
        <end position="62"/>
    </location>
</feature>
<evidence type="ECO:0000313" key="6">
    <source>
        <dbReference type="Proteomes" id="UP000235405"/>
    </source>
</evidence>
<dbReference type="Gene3D" id="3.40.50.1820">
    <property type="entry name" value="alpha/beta hydrolase"/>
    <property type="match status" value="1"/>
</dbReference>
<dbReference type="Proteomes" id="UP000235405">
    <property type="component" value="Unassembled WGS sequence"/>
</dbReference>
<dbReference type="SUPFAM" id="SSF53474">
    <property type="entry name" value="alpha/beta-Hydrolases"/>
    <property type="match status" value="1"/>
</dbReference>
<evidence type="ECO:0000256" key="1">
    <source>
        <dbReference type="SAM" id="Phobius"/>
    </source>
</evidence>
<dbReference type="InterPro" id="IPR051049">
    <property type="entry name" value="Dienelactone_hydrolase-like"/>
</dbReference>
<reference evidence="4" key="4">
    <citation type="submission" date="2023-07" db="EMBL/GenBank/DDBJ databases">
        <title>Genome content predicts the carbon catabolic preferences of heterotrophic bacteria.</title>
        <authorList>
            <person name="Gralka M."/>
        </authorList>
    </citation>
    <scope>NUCLEOTIDE SEQUENCE</scope>
    <source>
        <strain evidence="4">6E03</strain>
    </source>
</reference>
<dbReference type="InterPro" id="IPR029058">
    <property type="entry name" value="AB_hydrolase_fold"/>
</dbReference>
<dbReference type="EMBL" id="MCSW01000101">
    <property type="protein sequence ID" value="PMF26301.1"/>
    <property type="molecule type" value="Genomic_DNA"/>
</dbReference>
<dbReference type="PANTHER" id="PTHR46623:SF6">
    <property type="entry name" value="ALPHA_BETA-HYDROLASES SUPERFAMILY PROTEIN"/>
    <property type="match status" value="1"/>
</dbReference>
<proteinExistence type="predicted"/>
<name>A0A2N7CHM7_VIBSP</name>
<reference evidence="5" key="2">
    <citation type="submission" date="2016-07" db="EMBL/GenBank/DDBJ databases">
        <authorList>
            <person name="Wan K."/>
            <person name="Booth B."/>
            <person name="Spirohn K."/>
            <person name="Hao T."/>
            <person name="Hu Y."/>
            <person name="Calderwood M."/>
            <person name="Hill D."/>
            <person name="Mohr S."/>
            <person name="Vidal M."/>
            <person name="Celniker S."/>
            <person name="Perrimon N."/>
        </authorList>
    </citation>
    <scope>NUCLEOTIDE SEQUENCE</scope>
    <source>
        <strain evidence="5">10N.286.54.F3</strain>
    </source>
</reference>
<protein>
    <submittedName>
        <fullName evidence="4 5">Dienelactone hydrolase</fullName>
        <ecNumber evidence="4">3.1.-.-</ecNumber>
    </submittedName>
</protein>